<comment type="catalytic activity">
    <reaction evidence="6">
        <text>(6S)-NADPHX + ADP = AMP + phosphate + NADPH + H(+)</text>
        <dbReference type="Rhea" id="RHEA:32235"/>
        <dbReference type="ChEBI" id="CHEBI:15378"/>
        <dbReference type="ChEBI" id="CHEBI:43474"/>
        <dbReference type="ChEBI" id="CHEBI:57783"/>
        <dbReference type="ChEBI" id="CHEBI:64076"/>
        <dbReference type="ChEBI" id="CHEBI:456215"/>
        <dbReference type="ChEBI" id="CHEBI:456216"/>
        <dbReference type="EC" id="4.2.1.136"/>
    </reaction>
</comment>
<dbReference type="AlphaFoldDB" id="A0A2S6ISS2"/>
<feature type="binding site" evidence="6">
    <location>
        <position position="49"/>
    </location>
    <ligand>
        <name>(6S)-NADPHX</name>
        <dbReference type="ChEBI" id="CHEBI:64076"/>
    </ligand>
</feature>
<comment type="caution">
    <text evidence="8">The sequence shown here is derived from an EMBL/GenBank/DDBJ whole genome shotgun (WGS) entry which is preliminary data.</text>
</comment>
<dbReference type="EMBL" id="PTJD01000004">
    <property type="protein sequence ID" value="PPK97297.1"/>
    <property type="molecule type" value="Genomic_DNA"/>
</dbReference>
<dbReference type="GO" id="GO:0052855">
    <property type="term" value="F:ADP-dependent NAD(P)H-hydrate dehydratase activity"/>
    <property type="evidence" value="ECO:0007669"/>
    <property type="project" value="UniProtKB-UniRule"/>
</dbReference>
<dbReference type="SUPFAM" id="SSF53613">
    <property type="entry name" value="Ribokinase-like"/>
    <property type="match status" value="1"/>
</dbReference>
<feature type="binding site" evidence="6">
    <location>
        <position position="122"/>
    </location>
    <ligand>
        <name>(6S)-NADPHX</name>
        <dbReference type="ChEBI" id="CHEBI:64076"/>
    </ligand>
</feature>
<comment type="caution">
    <text evidence="6">Lacks conserved residue(s) required for the propagation of feature annotation.</text>
</comment>
<sequence>MSAAAEAVPVTSALLRDWPLPGPHASSGSGKEQRGRVLVVGGSARTPGAVLLAAEASIRCGAGKLQVATVRSTSAALGVALPEALVLPLAETPDGVLTAEGDCRGELLELAGSADAVLAGPGMLDEERTRELVAALVPAVGGALVLDALGLALLSRDPGALGEAPRAVLTPNLKEIALTLGVEELEAEADLAGAALELARRTGAVVAAGGADSWIAAPDGRLWVDTTGGEGLGVSGSGDVLAGLVAGLCARGAEPAQAAVWGAHLHGRAGDRLAAEVGRLGFLARELPGRVPGVLAELEV</sequence>
<name>A0A2S6ISS2_9ACTN</name>
<evidence type="ECO:0000256" key="5">
    <source>
        <dbReference type="ARBA" id="ARBA00023239"/>
    </source>
</evidence>
<protein>
    <recommendedName>
        <fullName evidence="6">ADP-dependent (S)-NAD(P)H-hydrate dehydratase</fullName>
        <ecNumber evidence="6">4.2.1.136</ecNumber>
    </recommendedName>
    <alternativeName>
        <fullName evidence="6">ADP-dependent NAD(P)HX dehydratase</fullName>
    </alternativeName>
</protein>
<organism evidence="8 9">
    <name type="scientific">Kineococcus xinjiangensis</name>
    <dbReference type="NCBI Taxonomy" id="512762"/>
    <lineage>
        <taxon>Bacteria</taxon>
        <taxon>Bacillati</taxon>
        <taxon>Actinomycetota</taxon>
        <taxon>Actinomycetes</taxon>
        <taxon>Kineosporiales</taxon>
        <taxon>Kineosporiaceae</taxon>
        <taxon>Kineococcus</taxon>
    </lineage>
</organism>
<comment type="function">
    <text evidence="6">Catalyzes the dehydration of the S-form of NAD(P)HX at the expense of ADP, which is converted to AMP. Together with NAD(P)HX epimerase, which catalyzes the epimerization of the S- and R-forms, the enzyme allows the repair of both epimers of NAD(P)HX, a damaged form of NAD(P)H that is a result of enzymatic or heat-dependent hydration.</text>
</comment>
<dbReference type="InterPro" id="IPR000631">
    <property type="entry name" value="CARKD"/>
</dbReference>
<dbReference type="GO" id="GO:0005524">
    <property type="term" value="F:ATP binding"/>
    <property type="evidence" value="ECO:0007669"/>
    <property type="project" value="UniProtKB-KW"/>
</dbReference>
<evidence type="ECO:0000256" key="6">
    <source>
        <dbReference type="HAMAP-Rule" id="MF_01965"/>
    </source>
</evidence>
<dbReference type="GO" id="GO:0052856">
    <property type="term" value="F:NAD(P)HX epimerase activity"/>
    <property type="evidence" value="ECO:0007669"/>
    <property type="project" value="TreeGrafter"/>
</dbReference>
<evidence type="ECO:0000313" key="9">
    <source>
        <dbReference type="Proteomes" id="UP000239485"/>
    </source>
</evidence>
<dbReference type="HAMAP" id="MF_01965">
    <property type="entry name" value="NADHX_dehydratase"/>
    <property type="match status" value="1"/>
</dbReference>
<evidence type="ECO:0000256" key="1">
    <source>
        <dbReference type="ARBA" id="ARBA00022741"/>
    </source>
</evidence>
<dbReference type="PANTHER" id="PTHR12592:SF0">
    <property type="entry name" value="ATP-DEPENDENT (S)-NAD(P)H-HYDRATE DEHYDRATASE"/>
    <property type="match status" value="1"/>
</dbReference>
<evidence type="ECO:0000313" key="8">
    <source>
        <dbReference type="EMBL" id="PPK97297.1"/>
    </source>
</evidence>
<dbReference type="Pfam" id="PF01256">
    <property type="entry name" value="Carb_kinase"/>
    <property type="match status" value="1"/>
</dbReference>
<dbReference type="GO" id="GO:0110051">
    <property type="term" value="P:metabolite repair"/>
    <property type="evidence" value="ECO:0007669"/>
    <property type="project" value="TreeGrafter"/>
</dbReference>
<keyword evidence="2 6" id="KW-0067">ATP-binding</keyword>
<gene>
    <name evidence="6" type="primary">nnrD</name>
    <name evidence="8" type="ORF">CLV92_104116</name>
</gene>
<dbReference type="GO" id="GO:0016301">
    <property type="term" value="F:kinase activity"/>
    <property type="evidence" value="ECO:0007669"/>
    <property type="project" value="UniProtKB-KW"/>
</dbReference>
<feature type="binding site" evidence="6">
    <location>
        <position position="239"/>
    </location>
    <ligand>
        <name>(6S)-NADPHX</name>
        <dbReference type="ChEBI" id="CHEBI:64076"/>
    </ligand>
</feature>
<comment type="subunit">
    <text evidence="6">Homotetramer.</text>
</comment>
<keyword evidence="5 6" id="KW-0456">Lyase</keyword>
<accession>A0A2S6ISS2</accession>
<dbReference type="RefSeq" id="WP_211290943.1">
    <property type="nucleotide sequence ID" value="NZ_PTJD01000004.1"/>
</dbReference>
<feature type="domain" description="YjeF C-terminal" evidence="7">
    <location>
        <begin position="14"/>
        <end position="298"/>
    </location>
</feature>
<comment type="similarity">
    <text evidence="6">Belongs to the NnrD/CARKD family.</text>
</comment>
<dbReference type="EC" id="4.2.1.136" evidence="6"/>
<evidence type="ECO:0000256" key="4">
    <source>
        <dbReference type="ARBA" id="ARBA00023027"/>
    </source>
</evidence>
<dbReference type="PANTHER" id="PTHR12592">
    <property type="entry name" value="ATP-DEPENDENT (S)-NAD(P)H-HYDRATE DEHYDRATASE FAMILY MEMBER"/>
    <property type="match status" value="1"/>
</dbReference>
<keyword evidence="8" id="KW-0808">Transferase</keyword>
<feature type="binding site" evidence="6">
    <location>
        <position position="238"/>
    </location>
    <ligand>
        <name>AMP</name>
        <dbReference type="ChEBI" id="CHEBI:456215"/>
    </ligand>
</feature>
<evidence type="ECO:0000256" key="3">
    <source>
        <dbReference type="ARBA" id="ARBA00022857"/>
    </source>
</evidence>
<reference evidence="8 9" key="1">
    <citation type="submission" date="2018-02" db="EMBL/GenBank/DDBJ databases">
        <title>Genomic Encyclopedia of Archaeal and Bacterial Type Strains, Phase II (KMG-II): from individual species to whole genera.</title>
        <authorList>
            <person name="Goeker M."/>
        </authorList>
    </citation>
    <scope>NUCLEOTIDE SEQUENCE [LARGE SCALE GENOMIC DNA]</scope>
    <source>
        <strain evidence="8 9">DSM 22857</strain>
    </source>
</reference>
<comment type="cofactor">
    <cofactor evidence="6">
        <name>Mg(2+)</name>
        <dbReference type="ChEBI" id="CHEBI:18420"/>
    </cofactor>
</comment>
<comment type="catalytic activity">
    <reaction evidence="6">
        <text>(6S)-NADHX + ADP = AMP + phosphate + NADH + H(+)</text>
        <dbReference type="Rhea" id="RHEA:32223"/>
        <dbReference type="ChEBI" id="CHEBI:15378"/>
        <dbReference type="ChEBI" id="CHEBI:43474"/>
        <dbReference type="ChEBI" id="CHEBI:57945"/>
        <dbReference type="ChEBI" id="CHEBI:64074"/>
        <dbReference type="ChEBI" id="CHEBI:456215"/>
        <dbReference type="ChEBI" id="CHEBI:456216"/>
        <dbReference type="EC" id="4.2.1.136"/>
    </reaction>
</comment>
<dbReference type="PROSITE" id="PS51383">
    <property type="entry name" value="YJEF_C_3"/>
    <property type="match status" value="1"/>
</dbReference>
<dbReference type="Gene3D" id="3.40.1190.20">
    <property type="match status" value="1"/>
</dbReference>
<dbReference type="NCBIfam" id="TIGR00196">
    <property type="entry name" value="yjeF_cterm"/>
    <property type="match status" value="1"/>
</dbReference>
<dbReference type="CDD" id="cd01171">
    <property type="entry name" value="YXKO-related"/>
    <property type="match status" value="1"/>
</dbReference>
<keyword evidence="4 6" id="KW-0520">NAD</keyword>
<keyword evidence="3 6" id="KW-0521">NADP</keyword>
<proteinExistence type="inferred from homology"/>
<dbReference type="Proteomes" id="UP000239485">
    <property type="component" value="Unassembled WGS sequence"/>
</dbReference>
<keyword evidence="9" id="KW-1185">Reference proteome</keyword>
<evidence type="ECO:0000256" key="2">
    <source>
        <dbReference type="ARBA" id="ARBA00022840"/>
    </source>
</evidence>
<dbReference type="InterPro" id="IPR029056">
    <property type="entry name" value="Ribokinase-like"/>
</dbReference>
<dbReference type="GO" id="GO:0046496">
    <property type="term" value="P:nicotinamide nucleotide metabolic process"/>
    <property type="evidence" value="ECO:0007669"/>
    <property type="project" value="UniProtKB-UniRule"/>
</dbReference>
<evidence type="ECO:0000259" key="7">
    <source>
        <dbReference type="PROSITE" id="PS51383"/>
    </source>
</evidence>
<keyword evidence="1 6" id="KW-0547">Nucleotide-binding</keyword>
<keyword evidence="8" id="KW-0418">Kinase</keyword>